<proteinExistence type="predicted"/>
<organism evidence="2 3">
    <name type="scientific">Plakobranchus ocellatus</name>
    <dbReference type="NCBI Taxonomy" id="259542"/>
    <lineage>
        <taxon>Eukaryota</taxon>
        <taxon>Metazoa</taxon>
        <taxon>Spiralia</taxon>
        <taxon>Lophotrochozoa</taxon>
        <taxon>Mollusca</taxon>
        <taxon>Gastropoda</taxon>
        <taxon>Heterobranchia</taxon>
        <taxon>Euthyneura</taxon>
        <taxon>Panpulmonata</taxon>
        <taxon>Sacoglossa</taxon>
        <taxon>Placobranchoidea</taxon>
        <taxon>Plakobranchidae</taxon>
        <taxon>Plakobranchus</taxon>
    </lineage>
</organism>
<feature type="region of interest" description="Disordered" evidence="1">
    <location>
        <begin position="1"/>
        <end position="59"/>
    </location>
</feature>
<evidence type="ECO:0000256" key="1">
    <source>
        <dbReference type="SAM" id="MobiDB-lite"/>
    </source>
</evidence>
<sequence>MKYKEKEEGEEDVEVEKQEGGGEGDEHHHHHHHHHQRQQQDRQVFHQATAPVTELEPAKEGTLQISKRVRYPLFTNARKVKIALEMEGLCS</sequence>
<keyword evidence="3" id="KW-1185">Reference proteome</keyword>
<evidence type="ECO:0000313" key="2">
    <source>
        <dbReference type="EMBL" id="GFO28321.1"/>
    </source>
</evidence>
<feature type="compositionally biased region" description="Basic residues" evidence="1">
    <location>
        <begin position="28"/>
        <end position="37"/>
    </location>
</feature>
<name>A0AAV4CAF9_9GAST</name>
<dbReference type="EMBL" id="BLXT01006029">
    <property type="protein sequence ID" value="GFO28321.1"/>
    <property type="molecule type" value="Genomic_DNA"/>
</dbReference>
<accession>A0AAV4CAF9</accession>
<dbReference type="Proteomes" id="UP000735302">
    <property type="component" value="Unassembled WGS sequence"/>
</dbReference>
<feature type="compositionally biased region" description="Basic and acidic residues" evidence="1">
    <location>
        <begin position="15"/>
        <end position="27"/>
    </location>
</feature>
<gene>
    <name evidence="2" type="ORF">PoB_005482600</name>
</gene>
<protein>
    <submittedName>
        <fullName evidence="2">Uncharacterized protein</fullName>
    </submittedName>
</protein>
<comment type="caution">
    <text evidence="2">The sequence shown here is derived from an EMBL/GenBank/DDBJ whole genome shotgun (WGS) entry which is preliminary data.</text>
</comment>
<evidence type="ECO:0000313" key="3">
    <source>
        <dbReference type="Proteomes" id="UP000735302"/>
    </source>
</evidence>
<dbReference type="AlphaFoldDB" id="A0AAV4CAF9"/>
<reference evidence="2 3" key="1">
    <citation type="journal article" date="2021" name="Elife">
        <title>Chloroplast acquisition without the gene transfer in kleptoplastic sea slugs, Plakobranchus ocellatus.</title>
        <authorList>
            <person name="Maeda T."/>
            <person name="Takahashi S."/>
            <person name="Yoshida T."/>
            <person name="Shimamura S."/>
            <person name="Takaki Y."/>
            <person name="Nagai Y."/>
            <person name="Toyoda A."/>
            <person name="Suzuki Y."/>
            <person name="Arimoto A."/>
            <person name="Ishii H."/>
            <person name="Satoh N."/>
            <person name="Nishiyama T."/>
            <person name="Hasebe M."/>
            <person name="Maruyama T."/>
            <person name="Minagawa J."/>
            <person name="Obokata J."/>
            <person name="Shigenobu S."/>
        </authorList>
    </citation>
    <scope>NUCLEOTIDE SEQUENCE [LARGE SCALE GENOMIC DNA]</scope>
</reference>